<accession>A0A9P1I5V0</accession>
<feature type="compositionally biased region" description="Polar residues" evidence="1">
    <location>
        <begin position="556"/>
        <end position="575"/>
    </location>
</feature>
<feature type="compositionally biased region" description="Basic and acidic residues" evidence="1">
    <location>
        <begin position="494"/>
        <end position="518"/>
    </location>
</feature>
<feature type="compositionally biased region" description="Polar residues" evidence="1">
    <location>
        <begin position="443"/>
        <end position="461"/>
    </location>
</feature>
<evidence type="ECO:0000256" key="1">
    <source>
        <dbReference type="SAM" id="MobiDB-lite"/>
    </source>
</evidence>
<gene>
    <name evidence="2" type="ORF">CAMP_LOCUS1479</name>
</gene>
<sequence>MSSSDIHCSTSDSSDPSFGSSSEEGEPNMLSEGSDFVVIPSSESDSGNIVGPPPIDFSDDEEYHINHMNSDSDNDEYDPNFDAAAYYEAVPDNIYSGNVVNEEDQLNLNDYTDQNIKSLLSSILLSDGSKAKIGYTAEEVSFMAEKMLQLNLSQITQILMGSNCLESLATKSKVDMAHDLVQNNWLIFNDGKFFPKIDHSQTEIVKQIIRGAEAEQRRVEQNKKVTAEFESAEIEIRAMKTYNYLIALISRVCNDRGRGLVSYQMLIDAHNEILEGTNYNDISQKFVEKLNLKDHGAWSADWFKHFTSRSSLKKFVKMSQFSGIKTDLIENKPMFGLRDTAKLFGNEDFANVRQKWTIPDDRKNRNYSRDQRQPRRKTEEEPDENYEPRNFKFDDSDDDYEEDRNRNRNQSNQPPARFIGSAFGGPPIQPAEKNPVKDEPSKKLTNCVENTSSTRQVSSNDVDLDLQEYLTSSDDTGGFFSDDSDATKQQKTQQYERKKDEKERKKLLRKEKGEEKKQAAPPVRAFLSAWGSSDNEETIENNSSNNTKKSYASTSALPVTSVNSDSNLLGKSTRPQVPHEPSGVQLQKNREEEGEISRRRMNQKREEENEDVDEKTKEYGRRQKKQREEDKKKILEEERIVRENEERKRKEIEEKKRQEKEDEEFARKVQDEEKGLRTWDGNDYDRHHFEPPQTGKFGSSRQDYDPSPPLISERGSTSRHHSSRYEDTQNHGSSRQHPTEMRDQHRRDNYTPSNRSRRVSPDFEPKAFHSYVPQNHQVHRPQPTHGNDRYFADYSSSSYPAQYNPQNYSQPPIRQSVTNNRCGSTSSNQGFGSFAAERDRVHANMSRNSNFHDGLEALRDRIHSFIIYHYKHNEVVTENYFYQTYPYRLPEGFNFHDFVLSNMKDLIIIRGNGSLKVYDPLF</sequence>
<reference evidence="2" key="1">
    <citation type="submission" date="2022-11" db="EMBL/GenBank/DDBJ databases">
        <authorList>
            <person name="Kikuchi T."/>
        </authorList>
    </citation>
    <scope>NUCLEOTIDE SEQUENCE</scope>
    <source>
        <strain evidence="2">PS1010</strain>
    </source>
</reference>
<feature type="region of interest" description="Disordered" evidence="1">
    <location>
        <begin position="360"/>
        <end position="761"/>
    </location>
</feature>
<dbReference type="OrthoDB" id="5877257at2759"/>
<proteinExistence type="predicted"/>
<keyword evidence="3" id="KW-1185">Reference proteome</keyword>
<feature type="region of interest" description="Disordered" evidence="1">
    <location>
        <begin position="1"/>
        <end position="51"/>
    </location>
</feature>
<feature type="compositionally biased region" description="Basic and acidic residues" evidence="1">
    <location>
        <begin position="588"/>
        <end position="607"/>
    </location>
</feature>
<organism evidence="2 3">
    <name type="scientific">Caenorhabditis angaria</name>
    <dbReference type="NCBI Taxonomy" id="860376"/>
    <lineage>
        <taxon>Eukaryota</taxon>
        <taxon>Metazoa</taxon>
        <taxon>Ecdysozoa</taxon>
        <taxon>Nematoda</taxon>
        <taxon>Chromadorea</taxon>
        <taxon>Rhabditida</taxon>
        <taxon>Rhabditina</taxon>
        <taxon>Rhabditomorpha</taxon>
        <taxon>Rhabditoidea</taxon>
        <taxon>Rhabditidae</taxon>
        <taxon>Peloderinae</taxon>
        <taxon>Caenorhabditis</taxon>
    </lineage>
</organism>
<feature type="compositionally biased region" description="Basic and acidic residues" evidence="1">
    <location>
        <begin position="360"/>
        <end position="379"/>
    </location>
</feature>
<feature type="compositionally biased region" description="Basic and acidic residues" evidence="1">
    <location>
        <begin position="614"/>
        <end position="677"/>
    </location>
</feature>
<dbReference type="AlphaFoldDB" id="A0A9P1I5V0"/>
<evidence type="ECO:0000313" key="2">
    <source>
        <dbReference type="EMBL" id="CAI5438842.1"/>
    </source>
</evidence>
<feature type="compositionally biased region" description="Low complexity" evidence="1">
    <location>
        <begin position="1"/>
        <end position="22"/>
    </location>
</feature>
<dbReference type="Proteomes" id="UP001152747">
    <property type="component" value="Unassembled WGS sequence"/>
</dbReference>
<name>A0A9P1I5V0_9PELO</name>
<feature type="region of interest" description="Disordered" evidence="1">
    <location>
        <begin position="812"/>
        <end position="831"/>
    </location>
</feature>
<dbReference type="EMBL" id="CANHGI010000001">
    <property type="protein sequence ID" value="CAI5438842.1"/>
    <property type="molecule type" value="Genomic_DNA"/>
</dbReference>
<feature type="compositionally biased region" description="Low complexity" evidence="1">
    <location>
        <begin position="540"/>
        <end position="555"/>
    </location>
</feature>
<evidence type="ECO:0000313" key="3">
    <source>
        <dbReference type="Proteomes" id="UP001152747"/>
    </source>
</evidence>
<protein>
    <submittedName>
        <fullName evidence="2">Uncharacterized protein</fullName>
    </submittedName>
</protein>
<comment type="caution">
    <text evidence="2">The sequence shown here is derived from an EMBL/GenBank/DDBJ whole genome shotgun (WGS) entry which is preliminary data.</text>
</comment>
<feature type="compositionally biased region" description="Low complexity" evidence="1">
    <location>
        <begin position="471"/>
        <end position="481"/>
    </location>
</feature>
<feature type="compositionally biased region" description="Basic and acidic residues" evidence="1">
    <location>
        <begin position="737"/>
        <end position="749"/>
    </location>
</feature>
<dbReference type="CDD" id="cd22249">
    <property type="entry name" value="UDM1_RNF168_RNF169-like"/>
    <property type="match status" value="1"/>
</dbReference>